<keyword evidence="1" id="KW-0812">Transmembrane</keyword>
<gene>
    <name evidence="2" type="ORF">BBD42_12930</name>
</gene>
<dbReference type="RefSeq" id="WP_099518483.1">
    <property type="nucleotide sequence ID" value="NZ_CP016808.1"/>
</dbReference>
<feature type="transmembrane region" description="Helical" evidence="1">
    <location>
        <begin position="80"/>
        <end position="102"/>
    </location>
</feature>
<dbReference type="AlphaFoldDB" id="A0A1B2DHS0"/>
<evidence type="ECO:0000256" key="1">
    <source>
        <dbReference type="SAM" id="Phobius"/>
    </source>
</evidence>
<protein>
    <submittedName>
        <fullName evidence="2">Uncharacterized protein</fullName>
    </submittedName>
</protein>
<feature type="transmembrane region" description="Helical" evidence="1">
    <location>
        <begin position="139"/>
        <end position="159"/>
    </location>
</feature>
<keyword evidence="1" id="KW-1133">Transmembrane helix</keyword>
<evidence type="ECO:0000313" key="2">
    <source>
        <dbReference type="EMBL" id="ANY67274.1"/>
    </source>
</evidence>
<sequence>MEKEKYIHTSEESSKVNPFEINIDNSSNIEVKDKSGYFGGWPIFLRWISFLPATLVTAIIAYICIQFFLTRTLGPEDSLVSYLIHRFAYNCCAMYACIYISCEMVPKGKIVLSSIYLAIIILFIGFVAASAIYNPLEVPVWKLVYEGILTMTAGILALLNTISESKKKALASF</sequence>
<accession>A0A1B2DHS0</accession>
<feature type="transmembrane region" description="Helical" evidence="1">
    <location>
        <begin position="44"/>
        <end position="68"/>
    </location>
</feature>
<name>A0A1B2DHS0_9BACL</name>
<keyword evidence="1" id="KW-0472">Membrane</keyword>
<reference evidence="2" key="1">
    <citation type="submission" date="2016-08" db="EMBL/GenBank/DDBJ databases">
        <title>Complete Genome Seqeunce of Paenibacillus sp. BIHB 4019 from tea rhizoplane.</title>
        <authorList>
            <person name="Thakur R."/>
            <person name="Swarnkar M.K."/>
            <person name="Gulati A."/>
        </authorList>
    </citation>
    <scope>NUCLEOTIDE SEQUENCE [LARGE SCALE GENOMIC DNA]</scope>
    <source>
        <strain evidence="2">BIHB4019</strain>
    </source>
</reference>
<dbReference type="EMBL" id="CP016808">
    <property type="protein sequence ID" value="ANY67274.1"/>
    <property type="molecule type" value="Genomic_DNA"/>
</dbReference>
<organism evidence="2">
    <name type="scientific">Paenibacillus sp. BIHB 4019</name>
    <dbReference type="NCBI Taxonomy" id="1870819"/>
    <lineage>
        <taxon>Bacteria</taxon>
        <taxon>Bacillati</taxon>
        <taxon>Bacillota</taxon>
        <taxon>Bacilli</taxon>
        <taxon>Bacillales</taxon>
        <taxon>Paenibacillaceae</taxon>
        <taxon>Paenibacillus</taxon>
    </lineage>
</organism>
<proteinExistence type="predicted"/>
<feature type="transmembrane region" description="Helical" evidence="1">
    <location>
        <begin position="114"/>
        <end position="133"/>
    </location>
</feature>